<feature type="compositionally biased region" description="Low complexity" evidence="2">
    <location>
        <begin position="515"/>
        <end position="529"/>
    </location>
</feature>
<dbReference type="eggNOG" id="ENOG502SBSZ">
    <property type="taxonomic scope" value="Eukaryota"/>
</dbReference>
<dbReference type="EMBL" id="GL385399">
    <property type="protein sequence ID" value="EJT73261.1"/>
    <property type="molecule type" value="Genomic_DNA"/>
</dbReference>
<sequence>MDLDSDDETLRKLALGDSMDYASWPSLLCDIVARIEKIAHNDFPIPILPAPARLVPLPMPCFFDPLPSSDPIGPAERPREDMEAEKDADASPGSSQETNKENANPAAAAQEPAAAAAQPADPGTTTPPPPQPPSAAPGAAEVSPSQQRPELPPQIAAQLAEITSTLTKGFPSHPPHTIQRLAELVLRPRQHYRSLPSYLHAVDRVIQVASGAHIFPLPPAAPDPAAMAALANGVLGSARRPSSSSSAAATAAATAAAAASPVSLSSANSVHPGSDEALGGALLTPIPWLTRRAESVDGADAALSPEPDMMDGGSSDDGLSDTSGSGSGGAGSHQPHDAQHHGSGRPRQQQRLSTESTETIEGPNGVGHIETVSVSVNGTFSHHGAGAAMAAAMARASASASSLSSVGGENQGVTQGELIREEQRHGVMPTNQADRRAANAASDEMDDVILHGVADGEAAEAKAKNGDGDEEEAPHLRGPEQIGLADTGLQAAGTSIPAPGESAPPFELDHLNVEAAVGRPRDGAPAPASDDSDSVTEGAPTPKREADGSAAGGGDQGEPPAKKVKGDQDAAAAVGNAAASDASAKQGGDASVDLDGDVLITDDAQPAT</sequence>
<organism evidence="3">
    <name type="scientific">Gaeumannomyces tritici (strain R3-111a-1)</name>
    <name type="common">Wheat and barley take-all root rot fungus</name>
    <name type="synonym">Gaeumannomyces graminis var. tritici</name>
    <dbReference type="NCBI Taxonomy" id="644352"/>
    <lineage>
        <taxon>Eukaryota</taxon>
        <taxon>Fungi</taxon>
        <taxon>Dikarya</taxon>
        <taxon>Ascomycota</taxon>
        <taxon>Pezizomycotina</taxon>
        <taxon>Sordariomycetes</taxon>
        <taxon>Sordariomycetidae</taxon>
        <taxon>Magnaporthales</taxon>
        <taxon>Magnaporthaceae</taxon>
        <taxon>Gaeumannomyces</taxon>
    </lineage>
</organism>
<feature type="compositionally biased region" description="Polar residues" evidence="2">
    <location>
        <begin position="346"/>
        <end position="359"/>
    </location>
</feature>
<dbReference type="EnsemblFungi" id="EJT73261">
    <property type="protein sequence ID" value="EJT73261"/>
    <property type="gene ID" value="GGTG_10108"/>
</dbReference>
<dbReference type="PANTHER" id="PTHR16487:SF0">
    <property type="entry name" value="PROTEIN PHOSPHATASE 4 REGULATORY SUBUNIT 2-RELATED"/>
    <property type="match status" value="1"/>
</dbReference>
<dbReference type="Proteomes" id="UP000006039">
    <property type="component" value="Unassembled WGS sequence"/>
</dbReference>
<reference evidence="4" key="5">
    <citation type="submission" date="2018-04" db="UniProtKB">
        <authorList>
            <consortium name="EnsemblFungi"/>
        </authorList>
    </citation>
    <scope>IDENTIFICATION</scope>
    <source>
        <strain evidence="4">R3-111a-1</strain>
    </source>
</reference>
<dbReference type="GeneID" id="20350566"/>
<evidence type="ECO:0000313" key="5">
    <source>
        <dbReference type="Proteomes" id="UP000006039"/>
    </source>
</evidence>
<feature type="compositionally biased region" description="Low complexity" evidence="2">
    <location>
        <begin position="103"/>
        <end position="124"/>
    </location>
</feature>
<keyword evidence="5" id="KW-1185">Reference proteome</keyword>
<reference evidence="5" key="1">
    <citation type="submission" date="2010-07" db="EMBL/GenBank/DDBJ databases">
        <title>The genome sequence of Gaeumannomyces graminis var. tritici strain R3-111a-1.</title>
        <authorList>
            <consortium name="The Broad Institute Genome Sequencing Platform"/>
            <person name="Ma L.-J."/>
            <person name="Dead R."/>
            <person name="Young S."/>
            <person name="Zeng Q."/>
            <person name="Koehrsen M."/>
            <person name="Alvarado L."/>
            <person name="Berlin A."/>
            <person name="Chapman S.B."/>
            <person name="Chen Z."/>
            <person name="Freedman E."/>
            <person name="Gellesch M."/>
            <person name="Goldberg J."/>
            <person name="Griggs A."/>
            <person name="Gujja S."/>
            <person name="Heilman E.R."/>
            <person name="Heiman D."/>
            <person name="Hepburn T."/>
            <person name="Howarth C."/>
            <person name="Jen D."/>
            <person name="Larson L."/>
            <person name="Mehta T."/>
            <person name="Neiman D."/>
            <person name="Pearson M."/>
            <person name="Roberts A."/>
            <person name="Saif S."/>
            <person name="Shea T."/>
            <person name="Shenoy N."/>
            <person name="Sisk P."/>
            <person name="Stolte C."/>
            <person name="Sykes S."/>
            <person name="Walk T."/>
            <person name="White J."/>
            <person name="Yandava C."/>
            <person name="Haas B."/>
            <person name="Nusbaum C."/>
            <person name="Birren B."/>
        </authorList>
    </citation>
    <scope>NUCLEOTIDE SEQUENCE [LARGE SCALE GENOMIC DNA]</scope>
    <source>
        <strain evidence="5">R3-111a-1</strain>
    </source>
</reference>
<feature type="compositionally biased region" description="Low complexity" evidence="2">
    <location>
        <begin position="311"/>
        <end position="324"/>
    </location>
</feature>
<protein>
    <recommendedName>
        <fullName evidence="6">Protein phosphatase 4 core regulatory subunit R2</fullName>
    </recommendedName>
</protein>
<feature type="compositionally biased region" description="Basic and acidic residues" evidence="2">
    <location>
        <begin position="459"/>
        <end position="478"/>
    </location>
</feature>
<gene>
    <name evidence="4" type="primary">20350566</name>
    <name evidence="3" type="ORF">GGTG_10108</name>
</gene>
<dbReference type="GO" id="GO:0005634">
    <property type="term" value="C:nucleus"/>
    <property type="evidence" value="ECO:0007669"/>
    <property type="project" value="TreeGrafter"/>
</dbReference>
<feature type="compositionally biased region" description="Low complexity" evidence="2">
    <location>
        <begin position="569"/>
        <end position="591"/>
    </location>
</feature>
<dbReference type="GO" id="GO:0005737">
    <property type="term" value="C:cytoplasm"/>
    <property type="evidence" value="ECO:0007669"/>
    <property type="project" value="TreeGrafter"/>
</dbReference>
<dbReference type="InterPro" id="IPR015267">
    <property type="entry name" value="PPP4R2"/>
</dbReference>
<dbReference type="AlphaFoldDB" id="J3P9C5"/>
<comment type="similarity">
    <text evidence="1">Belongs to the PPP4R2 family.</text>
</comment>
<dbReference type="OrthoDB" id="341898at2759"/>
<reference evidence="3" key="2">
    <citation type="submission" date="2010-07" db="EMBL/GenBank/DDBJ databases">
        <authorList>
            <consortium name="The Broad Institute Genome Sequencing Platform"/>
            <consortium name="Broad Institute Genome Sequencing Center for Infectious Disease"/>
            <person name="Ma L.-J."/>
            <person name="Dead R."/>
            <person name="Young S."/>
            <person name="Zeng Q."/>
            <person name="Koehrsen M."/>
            <person name="Alvarado L."/>
            <person name="Berlin A."/>
            <person name="Chapman S.B."/>
            <person name="Chen Z."/>
            <person name="Freedman E."/>
            <person name="Gellesch M."/>
            <person name="Goldberg J."/>
            <person name="Griggs A."/>
            <person name="Gujja S."/>
            <person name="Heilman E.R."/>
            <person name="Heiman D."/>
            <person name="Hepburn T."/>
            <person name="Howarth C."/>
            <person name="Jen D."/>
            <person name="Larson L."/>
            <person name="Mehta T."/>
            <person name="Neiman D."/>
            <person name="Pearson M."/>
            <person name="Roberts A."/>
            <person name="Saif S."/>
            <person name="Shea T."/>
            <person name="Shenoy N."/>
            <person name="Sisk P."/>
            <person name="Stolte C."/>
            <person name="Sykes S."/>
            <person name="Walk T."/>
            <person name="White J."/>
            <person name="Yandava C."/>
            <person name="Haas B."/>
            <person name="Nusbaum C."/>
            <person name="Birren B."/>
        </authorList>
    </citation>
    <scope>NUCLEOTIDE SEQUENCE</scope>
    <source>
        <strain evidence="3">R3-111a-1</strain>
    </source>
</reference>
<dbReference type="GO" id="GO:0019888">
    <property type="term" value="F:protein phosphatase regulator activity"/>
    <property type="evidence" value="ECO:0007669"/>
    <property type="project" value="InterPro"/>
</dbReference>
<evidence type="ECO:0008006" key="6">
    <source>
        <dbReference type="Google" id="ProtNLM"/>
    </source>
</evidence>
<dbReference type="STRING" id="644352.J3P9C5"/>
<reference evidence="4" key="4">
    <citation type="journal article" date="2015" name="G3 (Bethesda)">
        <title>Genome sequences of three phytopathogenic species of the Magnaporthaceae family of fungi.</title>
        <authorList>
            <person name="Okagaki L.H."/>
            <person name="Nunes C.C."/>
            <person name="Sailsbery J."/>
            <person name="Clay B."/>
            <person name="Brown D."/>
            <person name="John T."/>
            <person name="Oh Y."/>
            <person name="Young N."/>
            <person name="Fitzgerald M."/>
            <person name="Haas B.J."/>
            <person name="Zeng Q."/>
            <person name="Young S."/>
            <person name="Adiconis X."/>
            <person name="Fan L."/>
            <person name="Levin J.Z."/>
            <person name="Mitchell T.K."/>
            <person name="Okubara P.A."/>
            <person name="Farman M.L."/>
            <person name="Kohn L.M."/>
            <person name="Birren B."/>
            <person name="Ma L.-J."/>
            <person name="Dean R.A."/>
        </authorList>
    </citation>
    <scope>NUCLEOTIDE SEQUENCE</scope>
    <source>
        <strain evidence="4">R3-111a-1</strain>
    </source>
</reference>
<dbReference type="Pfam" id="PF09184">
    <property type="entry name" value="PPP4R2"/>
    <property type="match status" value="1"/>
</dbReference>
<dbReference type="VEuPathDB" id="FungiDB:GGTG_10108"/>
<evidence type="ECO:0000256" key="2">
    <source>
        <dbReference type="SAM" id="MobiDB-lite"/>
    </source>
</evidence>
<feature type="region of interest" description="Disordered" evidence="2">
    <location>
        <begin position="458"/>
        <end position="608"/>
    </location>
</feature>
<reference evidence="3" key="3">
    <citation type="submission" date="2010-09" db="EMBL/GenBank/DDBJ databases">
        <title>Annotation of Gaeumannomyces graminis var. tritici R3-111a-1.</title>
        <authorList>
            <consortium name="The Broad Institute Genome Sequencing Platform"/>
            <person name="Ma L.-J."/>
            <person name="Dead R."/>
            <person name="Young S.K."/>
            <person name="Zeng Q."/>
            <person name="Gargeya S."/>
            <person name="Fitzgerald M."/>
            <person name="Haas B."/>
            <person name="Abouelleil A."/>
            <person name="Alvarado L."/>
            <person name="Arachchi H.M."/>
            <person name="Berlin A."/>
            <person name="Brown A."/>
            <person name="Chapman S.B."/>
            <person name="Chen Z."/>
            <person name="Dunbar C."/>
            <person name="Freedman E."/>
            <person name="Gearin G."/>
            <person name="Gellesch M."/>
            <person name="Goldberg J."/>
            <person name="Griggs A."/>
            <person name="Gujja S."/>
            <person name="Heiman D."/>
            <person name="Howarth C."/>
            <person name="Larson L."/>
            <person name="Lui A."/>
            <person name="MacDonald P.J.P."/>
            <person name="Mehta T."/>
            <person name="Montmayeur A."/>
            <person name="Murphy C."/>
            <person name="Neiman D."/>
            <person name="Pearson M."/>
            <person name="Priest M."/>
            <person name="Roberts A."/>
            <person name="Saif S."/>
            <person name="Shea T."/>
            <person name="Shenoy N."/>
            <person name="Sisk P."/>
            <person name="Stolte C."/>
            <person name="Sykes S."/>
            <person name="Yandava C."/>
            <person name="Wortman J."/>
            <person name="Nusbaum C."/>
            <person name="Birren B."/>
        </authorList>
    </citation>
    <scope>NUCLEOTIDE SEQUENCE</scope>
    <source>
        <strain evidence="3">R3-111a-1</strain>
    </source>
</reference>
<accession>J3P9C5</accession>
<evidence type="ECO:0000256" key="1">
    <source>
        <dbReference type="ARBA" id="ARBA00009207"/>
    </source>
</evidence>
<name>J3P9C5_GAET3</name>
<dbReference type="GO" id="GO:0030289">
    <property type="term" value="C:protein phosphatase 4 complex"/>
    <property type="evidence" value="ECO:0007669"/>
    <property type="project" value="InterPro"/>
</dbReference>
<evidence type="ECO:0000313" key="3">
    <source>
        <dbReference type="EMBL" id="EJT73261.1"/>
    </source>
</evidence>
<feature type="compositionally biased region" description="Basic and acidic residues" evidence="2">
    <location>
        <begin position="76"/>
        <end position="89"/>
    </location>
</feature>
<proteinExistence type="inferred from homology"/>
<feature type="region of interest" description="Disordered" evidence="2">
    <location>
        <begin position="66"/>
        <end position="151"/>
    </location>
</feature>
<dbReference type="RefSeq" id="XP_009226235.1">
    <property type="nucleotide sequence ID" value="XM_009227971.1"/>
</dbReference>
<dbReference type="PANTHER" id="PTHR16487">
    <property type="entry name" value="PPP4R2-RELATED PROTEIN"/>
    <property type="match status" value="1"/>
</dbReference>
<feature type="compositionally biased region" description="Pro residues" evidence="2">
    <location>
        <begin position="125"/>
        <end position="135"/>
    </location>
</feature>
<dbReference type="HOGENOM" id="CLU_024587_1_0_1"/>
<feature type="region of interest" description="Disordered" evidence="2">
    <location>
        <begin position="300"/>
        <end position="366"/>
    </location>
</feature>
<evidence type="ECO:0000313" key="4">
    <source>
        <dbReference type="EnsemblFungi" id="EJT73261"/>
    </source>
</evidence>